<proteinExistence type="predicted"/>
<evidence type="ECO:0000313" key="3">
    <source>
        <dbReference type="Proteomes" id="UP000290365"/>
    </source>
</evidence>
<sequence length="103" mass="11277">MNRAEESGETIQGQAHQHASTPQPSQVDQLRAQIEAELTSMQQGLSGLASGTARHSIISAKLRRVDHLTVHLSRCVGKEAATEINCQAYMRVFAAQEETPHDE</sequence>
<dbReference type="AlphaFoldDB" id="A0A4P6JL58"/>
<name>A0A4P6JL58_KTERU</name>
<protein>
    <submittedName>
        <fullName evidence="2">Uncharacterized protein</fullName>
    </submittedName>
</protein>
<evidence type="ECO:0000256" key="1">
    <source>
        <dbReference type="SAM" id="MobiDB-lite"/>
    </source>
</evidence>
<reference evidence="2 3" key="1">
    <citation type="submission" date="2019-01" db="EMBL/GenBank/DDBJ databases">
        <title>Ktedonosporobacter rubrisoli SCAWS-G2.</title>
        <authorList>
            <person name="Huang Y."/>
            <person name="Yan B."/>
        </authorList>
    </citation>
    <scope>NUCLEOTIDE SEQUENCE [LARGE SCALE GENOMIC DNA]</scope>
    <source>
        <strain evidence="2 3">SCAWS-G2</strain>
    </source>
</reference>
<keyword evidence="3" id="KW-1185">Reference proteome</keyword>
<gene>
    <name evidence="2" type="ORF">EPA93_07785</name>
</gene>
<dbReference type="KEGG" id="kbs:EPA93_07785"/>
<evidence type="ECO:0000313" key="2">
    <source>
        <dbReference type="EMBL" id="QBD75915.1"/>
    </source>
</evidence>
<feature type="compositionally biased region" description="Polar residues" evidence="1">
    <location>
        <begin position="9"/>
        <end position="28"/>
    </location>
</feature>
<dbReference type="RefSeq" id="WP_129886511.1">
    <property type="nucleotide sequence ID" value="NZ_CP035758.1"/>
</dbReference>
<feature type="region of interest" description="Disordered" evidence="1">
    <location>
        <begin position="1"/>
        <end position="28"/>
    </location>
</feature>
<dbReference type="Proteomes" id="UP000290365">
    <property type="component" value="Chromosome"/>
</dbReference>
<organism evidence="2 3">
    <name type="scientific">Ktedonosporobacter rubrisoli</name>
    <dbReference type="NCBI Taxonomy" id="2509675"/>
    <lineage>
        <taxon>Bacteria</taxon>
        <taxon>Bacillati</taxon>
        <taxon>Chloroflexota</taxon>
        <taxon>Ktedonobacteria</taxon>
        <taxon>Ktedonobacterales</taxon>
        <taxon>Ktedonosporobacteraceae</taxon>
        <taxon>Ktedonosporobacter</taxon>
    </lineage>
</organism>
<accession>A0A4P6JL58</accession>
<dbReference type="EMBL" id="CP035758">
    <property type="protein sequence ID" value="QBD75915.1"/>
    <property type="molecule type" value="Genomic_DNA"/>
</dbReference>